<gene>
    <name evidence="1" type="ORF">KSP40_PGU013420</name>
</gene>
<comment type="caution">
    <text evidence="1">The sequence shown here is derived from an EMBL/GenBank/DDBJ whole genome shotgun (WGS) entry which is preliminary data.</text>
</comment>
<proteinExistence type="predicted"/>
<sequence>MGCVPWCDRLPAGYGSWVRWPCEQPSARRGRISVLLEDQLAAEDLAAVEPSTVASHAAAAAATANIQPRRSPGRCTFSDEREIKVVPESVPNGSVVLGTQLQSLRNCGVLS</sequence>
<protein>
    <recommendedName>
        <fullName evidence="3">Transposase</fullName>
    </recommendedName>
</protein>
<evidence type="ECO:0000313" key="2">
    <source>
        <dbReference type="Proteomes" id="UP001412067"/>
    </source>
</evidence>
<keyword evidence="2" id="KW-1185">Reference proteome</keyword>
<organism evidence="1 2">
    <name type="scientific">Platanthera guangdongensis</name>
    <dbReference type="NCBI Taxonomy" id="2320717"/>
    <lineage>
        <taxon>Eukaryota</taxon>
        <taxon>Viridiplantae</taxon>
        <taxon>Streptophyta</taxon>
        <taxon>Embryophyta</taxon>
        <taxon>Tracheophyta</taxon>
        <taxon>Spermatophyta</taxon>
        <taxon>Magnoliopsida</taxon>
        <taxon>Liliopsida</taxon>
        <taxon>Asparagales</taxon>
        <taxon>Orchidaceae</taxon>
        <taxon>Orchidoideae</taxon>
        <taxon>Orchideae</taxon>
        <taxon>Orchidinae</taxon>
        <taxon>Platanthera</taxon>
    </lineage>
</organism>
<evidence type="ECO:0000313" key="1">
    <source>
        <dbReference type="EMBL" id="KAK8959983.1"/>
    </source>
</evidence>
<name>A0ABR2M7G0_9ASPA</name>
<accession>A0ABR2M7G0</accession>
<dbReference type="EMBL" id="JBBWWR010000011">
    <property type="protein sequence ID" value="KAK8959983.1"/>
    <property type="molecule type" value="Genomic_DNA"/>
</dbReference>
<reference evidence="1 2" key="1">
    <citation type="journal article" date="2022" name="Nat. Plants">
        <title>Genomes of leafy and leafless Platanthera orchids illuminate the evolution of mycoheterotrophy.</title>
        <authorList>
            <person name="Li M.H."/>
            <person name="Liu K.W."/>
            <person name="Li Z."/>
            <person name="Lu H.C."/>
            <person name="Ye Q.L."/>
            <person name="Zhang D."/>
            <person name="Wang J.Y."/>
            <person name="Li Y.F."/>
            <person name="Zhong Z.M."/>
            <person name="Liu X."/>
            <person name="Yu X."/>
            <person name="Liu D.K."/>
            <person name="Tu X.D."/>
            <person name="Liu B."/>
            <person name="Hao Y."/>
            <person name="Liao X.Y."/>
            <person name="Jiang Y.T."/>
            <person name="Sun W.H."/>
            <person name="Chen J."/>
            <person name="Chen Y.Q."/>
            <person name="Ai Y."/>
            <person name="Zhai J.W."/>
            <person name="Wu S.S."/>
            <person name="Zhou Z."/>
            <person name="Hsiao Y.Y."/>
            <person name="Wu W.L."/>
            <person name="Chen Y.Y."/>
            <person name="Lin Y.F."/>
            <person name="Hsu J.L."/>
            <person name="Li C.Y."/>
            <person name="Wang Z.W."/>
            <person name="Zhao X."/>
            <person name="Zhong W.Y."/>
            <person name="Ma X.K."/>
            <person name="Ma L."/>
            <person name="Huang J."/>
            <person name="Chen G.Z."/>
            <person name="Huang M.Z."/>
            <person name="Huang L."/>
            <person name="Peng D.H."/>
            <person name="Luo Y.B."/>
            <person name="Zou S.Q."/>
            <person name="Chen S.P."/>
            <person name="Lan S."/>
            <person name="Tsai W.C."/>
            <person name="Van de Peer Y."/>
            <person name="Liu Z.J."/>
        </authorList>
    </citation>
    <scope>NUCLEOTIDE SEQUENCE [LARGE SCALE GENOMIC DNA]</scope>
    <source>
        <strain evidence="1">Lor288</strain>
    </source>
</reference>
<evidence type="ECO:0008006" key="3">
    <source>
        <dbReference type="Google" id="ProtNLM"/>
    </source>
</evidence>
<dbReference type="Proteomes" id="UP001412067">
    <property type="component" value="Unassembled WGS sequence"/>
</dbReference>